<evidence type="ECO:0000259" key="2">
    <source>
        <dbReference type="Pfam" id="PF01764"/>
    </source>
</evidence>
<feature type="transmembrane region" description="Helical" evidence="1">
    <location>
        <begin position="78"/>
        <end position="96"/>
    </location>
</feature>
<dbReference type="Proteomes" id="UP000187735">
    <property type="component" value="Chromosome"/>
</dbReference>
<keyword evidence="1" id="KW-0812">Transmembrane</keyword>
<organism evidence="3 4">
    <name type="scientific">Fuerstiella marisgermanici</name>
    <dbReference type="NCBI Taxonomy" id="1891926"/>
    <lineage>
        <taxon>Bacteria</taxon>
        <taxon>Pseudomonadati</taxon>
        <taxon>Planctomycetota</taxon>
        <taxon>Planctomycetia</taxon>
        <taxon>Planctomycetales</taxon>
        <taxon>Planctomycetaceae</taxon>
        <taxon>Fuerstiella</taxon>
    </lineage>
</organism>
<dbReference type="InterPro" id="IPR051218">
    <property type="entry name" value="Sec_MonoDiacylglyc_Lipase"/>
</dbReference>
<dbReference type="CDD" id="cd00519">
    <property type="entry name" value="Lipase_3"/>
    <property type="match status" value="1"/>
</dbReference>
<accession>A0A1P8WGW7</accession>
<reference evidence="3 4" key="1">
    <citation type="journal article" date="2016" name="Front. Microbiol.">
        <title>Fuerstia marisgermanicae gen. nov., sp. nov., an Unusual Member of the Phylum Planctomycetes from the German Wadden Sea.</title>
        <authorList>
            <person name="Kohn T."/>
            <person name="Heuer A."/>
            <person name="Jogler M."/>
            <person name="Vollmers J."/>
            <person name="Boedeker C."/>
            <person name="Bunk B."/>
            <person name="Rast P."/>
            <person name="Borchert D."/>
            <person name="Glockner I."/>
            <person name="Freese H.M."/>
            <person name="Klenk H.P."/>
            <person name="Overmann J."/>
            <person name="Kaster A.K."/>
            <person name="Rohde M."/>
            <person name="Wiegand S."/>
            <person name="Jogler C."/>
        </authorList>
    </citation>
    <scope>NUCLEOTIDE SEQUENCE [LARGE SCALE GENOMIC DNA]</scope>
    <source>
        <strain evidence="3 4">NH11</strain>
    </source>
</reference>
<dbReference type="Gene3D" id="3.40.50.1820">
    <property type="entry name" value="alpha/beta hydrolase"/>
    <property type="match status" value="1"/>
</dbReference>
<dbReference type="EMBL" id="CP017641">
    <property type="protein sequence ID" value="APZ93304.1"/>
    <property type="molecule type" value="Genomic_DNA"/>
</dbReference>
<dbReference type="STRING" id="1891926.Fuma_02921"/>
<dbReference type="InterPro" id="IPR002921">
    <property type="entry name" value="Fungal_lipase-type"/>
</dbReference>
<gene>
    <name evidence="3" type="ORF">Fuma_02921</name>
</gene>
<evidence type="ECO:0000313" key="4">
    <source>
        <dbReference type="Proteomes" id="UP000187735"/>
    </source>
</evidence>
<proteinExistence type="predicted"/>
<dbReference type="AlphaFoldDB" id="A0A1P8WGW7"/>
<evidence type="ECO:0000313" key="3">
    <source>
        <dbReference type="EMBL" id="APZ93304.1"/>
    </source>
</evidence>
<dbReference type="GO" id="GO:0006629">
    <property type="term" value="P:lipid metabolic process"/>
    <property type="evidence" value="ECO:0007669"/>
    <property type="project" value="InterPro"/>
</dbReference>
<protein>
    <submittedName>
        <fullName evidence="3">Putative lipase</fullName>
    </submittedName>
</protein>
<keyword evidence="4" id="KW-1185">Reference proteome</keyword>
<sequence>MGTVGILCVVAGFGVCLASTVASTPKTTYLRLGLAFVLLVAGCWLSRMAPYIACFGIAFVVVSALRFLNPIASKTARVFGSLATAAALLTIALRLFQSPTDSGTEIGEGGGLGPTHAEEKTPLEILAMDWSSKDPNCHWSVSKLMLDLCEIAYAPPVEAREQIAKLGFDSESINAGSMQGYVVDAGDDSIVVLRGTESHEYDILQDLRFLESEEQQGAMHGGFVKGYKPMHSQVISLLERYETKRVWITGHSLGGGLAIVCAFQLVVKDEYPIAGVMTFGQPKVVEGEMLAFLEPRLAGKYVFFVNDMDPVPRLIDPYLHFGHMVRWTDDEIVRSRRIMLVGNNENVASEPQLEAESGYVEPMSDADLELYIERIGVPQGPRFDQNGNPMVQGVIPSGTDHKLSAYSAMLESIRRHSTAE</sequence>
<keyword evidence="1" id="KW-0472">Membrane</keyword>
<keyword evidence="1" id="KW-1133">Transmembrane helix</keyword>
<dbReference type="KEGG" id="fmr:Fuma_02921"/>
<feature type="domain" description="Fungal lipase-type" evidence="2">
    <location>
        <begin position="191"/>
        <end position="314"/>
    </location>
</feature>
<evidence type="ECO:0000256" key="1">
    <source>
        <dbReference type="SAM" id="Phobius"/>
    </source>
</evidence>
<dbReference type="InterPro" id="IPR029058">
    <property type="entry name" value="AB_hydrolase_fold"/>
</dbReference>
<feature type="transmembrane region" description="Helical" evidence="1">
    <location>
        <begin position="28"/>
        <end position="45"/>
    </location>
</feature>
<dbReference type="PANTHER" id="PTHR45856">
    <property type="entry name" value="ALPHA/BETA-HYDROLASES SUPERFAMILY PROTEIN"/>
    <property type="match status" value="1"/>
</dbReference>
<name>A0A1P8WGW7_9PLAN</name>
<dbReference type="SUPFAM" id="SSF53474">
    <property type="entry name" value="alpha/beta-Hydrolases"/>
    <property type="match status" value="1"/>
</dbReference>
<dbReference type="PANTHER" id="PTHR45856:SF24">
    <property type="entry name" value="FUNGAL LIPASE-LIKE DOMAIN-CONTAINING PROTEIN"/>
    <property type="match status" value="1"/>
</dbReference>
<dbReference type="Pfam" id="PF01764">
    <property type="entry name" value="Lipase_3"/>
    <property type="match status" value="1"/>
</dbReference>